<evidence type="ECO:0000313" key="2">
    <source>
        <dbReference type="EMBL" id="MFD1848236.1"/>
    </source>
</evidence>
<feature type="transmembrane region" description="Helical" evidence="1">
    <location>
        <begin position="12"/>
        <end position="29"/>
    </location>
</feature>
<accession>A0ABW4QC71</accession>
<evidence type="ECO:0000256" key="1">
    <source>
        <dbReference type="SAM" id="Phobius"/>
    </source>
</evidence>
<reference evidence="3" key="1">
    <citation type="journal article" date="2019" name="Int. J. Syst. Evol. Microbiol.">
        <title>The Global Catalogue of Microorganisms (GCM) 10K type strain sequencing project: providing services to taxonomists for standard genome sequencing and annotation.</title>
        <authorList>
            <consortium name="The Broad Institute Genomics Platform"/>
            <consortium name="The Broad Institute Genome Sequencing Center for Infectious Disease"/>
            <person name="Wu L."/>
            <person name="Ma J."/>
        </authorList>
    </citation>
    <scope>NUCLEOTIDE SEQUENCE [LARGE SCALE GENOMIC DNA]</scope>
    <source>
        <strain evidence="3">JCM 11496</strain>
    </source>
</reference>
<keyword evidence="1" id="KW-1133">Transmembrane helix</keyword>
<sequence>MLSHLNLHRSLWPFINVLTLGPAAAGLWRPTIYEGIVSEELIPGAFSQDLLSVAAALGLLYFAVTAQGDR</sequence>
<gene>
    <name evidence="2" type="ORF">ACFSFX_16755</name>
</gene>
<dbReference type="EMBL" id="JBHUGA010000067">
    <property type="protein sequence ID" value="MFD1848236.1"/>
    <property type="molecule type" value="Genomic_DNA"/>
</dbReference>
<feature type="transmembrane region" description="Helical" evidence="1">
    <location>
        <begin position="41"/>
        <end position="64"/>
    </location>
</feature>
<name>A0ABW4QC71_9MICC</name>
<keyword evidence="1" id="KW-0472">Membrane</keyword>
<dbReference type="Proteomes" id="UP001597307">
    <property type="component" value="Unassembled WGS sequence"/>
</dbReference>
<proteinExistence type="predicted"/>
<organism evidence="2 3">
    <name type="scientific">Arthrobacter flavus</name>
    <dbReference type="NCBI Taxonomy" id="95172"/>
    <lineage>
        <taxon>Bacteria</taxon>
        <taxon>Bacillati</taxon>
        <taxon>Actinomycetota</taxon>
        <taxon>Actinomycetes</taxon>
        <taxon>Micrococcales</taxon>
        <taxon>Micrococcaceae</taxon>
        <taxon>Arthrobacter</taxon>
    </lineage>
</organism>
<comment type="caution">
    <text evidence="2">The sequence shown here is derived from an EMBL/GenBank/DDBJ whole genome shotgun (WGS) entry which is preliminary data.</text>
</comment>
<keyword evidence="1" id="KW-0812">Transmembrane</keyword>
<evidence type="ECO:0000313" key="3">
    <source>
        <dbReference type="Proteomes" id="UP001597307"/>
    </source>
</evidence>
<keyword evidence="3" id="KW-1185">Reference proteome</keyword>
<dbReference type="RefSeq" id="WP_343881805.1">
    <property type="nucleotide sequence ID" value="NZ_BAAAIJ010000059.1"/>
</dbReference>
<protein>
    <submittedName>
        <fullName evidence="2">Uncharacterized protein</fullName>
    </submittedName>
</protein>